<evidence type="ECO:0000313" key="1">
    <source>
        <dbReference type="EMBL" id="KYP65627.1"/>
    </source>
</evidence>
<dbReference type="Gramene" id="C.cajan_11538.t">
    <property type="protein sequence ID" value="C.cajan_11538.t.cds1"/>
    <property type="gene ID" value="C.cajan_11538"/>
</dbReference>
<gene>
    <name evidence="1" type="ORF">KK1_011878</name>
</gene>
<reference evidence="1 2" key="1">
    <citation type="journal article" date="2012" name="Nat. Biotechnol.">
        <title>Draft genome sequence of pigeonpea (Cajanus cajan), an orphan legume crop of resource-poor farmers.</title>
        <authorList>
            <person name="Varshney R.K."/>
            <person name="Chen W."/>
            <person name="Li Y."/>
            <person name="Bharti A.K."/>
            <person name="Saxena R.K."/>
            <person name="Schlueter J.A."/>
            <person name="Donoghue M.T."/>
            <person name="Azam S."/>
            <person name="Fan G."/>
            <person name="Whaley A.M."/>
            <person name="Farmer A.D."/>
            <person name="Sheridan J."/>
            <person name="Iwata A."/>
            <person name="Tuteja R."/>
            <person name="Penmetsa R.V."/>
            <person name="Wu W."/>
            <person name="Upadhyaya H.D."/>
            <person name="Yang S.P."/>
            <person name="Shah T."/>
            <person name="Saxena K.B."/>
            <person name="Michael T."/>
            <person name="McCombie W.R."/>
            <person name="Yang B."/>
            <person name="Zhang G."/>
            <person name="Yang H."/>
            <person name="Wang J."/>
            <person name="Spillane C."/>
            <person name="Cook D.R."/>
            <person name="May G.D."/>
            <person name="Xu X."/>
            <person name="Jackson S.A."/>
        </authorList>
    </citation>
    <scope>NUCLEOTIDE SEQUENCE [LARGE SCALE GENOMIC DNA]</scope>
    <source>
        <strain evidence="2">cv. Asha</strain>
    </source>
</reference>
<evidence type="ECO:0008006" key="3">
    <source>
        <dbReference type="Google" id="ProtNLM"/>
    </source>
</evidence>
<dbReference type="Proteomes" id="UP000075243">
    <property type="component" value="Chromosome 6"/>
</dbReference>
<name>A0A151TF22_CAJCA</name>
<dbReference type="PANTHER" id="PTHR33240">
    <property type="entry name" value="OS08G0508500 PROTEIN"/>
    <property type="match status" value="1"/>
</dbReference>
<proteinExistence type="predicted"/>
<dbReference type="AlphaFoldDB" id="A0A151TF22"/>
<accession>A0A151TF22</accession>
<dbReference type="PANTHER" id="PTHR33240:SF8">
    <property type="entry name" value="OS03G0439900 PROTEIN"/>
    <property type="match status" value="1"/>
</dbReference>
<organism evidence="1 2">
    <name type="scientific">Cajanus cajan</name>
    <name type="common">Pigeon pea</name>
    <name type="synonym">Cajanus indicus</name>
    <dbReference type="NCBI Taxonomy" id="3821"/>
    <lineage>
        <taxon>Eukaryota</taxon>
        <taxon>Viridiplantae</taxon>
        <taxon>Streptophyta</taxon>
        <taxon>Embryophyta</taxon>
        <taxon>Tracheophyta</taxon>
        <taxon>Spermatophyta</taxon>
        <taxon>Magnoliopsida</taxon>
        <taxon>eudicotyledons</taxon>
        <taxon>Gunneridae</taxon>
        <taxon>Pentapetalae</taxon>
        <taxon>rosids</taxon>
        <taxon>fabids</taxon>
        <taxon>Fabales</taxon>
        <taxon>Fabaceae</taxon>
        <taxon>Papilionoideae</taxon>
        <taxon>50 kb inversion clade</taxon>
        <taxon>NPAAA clade</taxon>
        <taxon>indigoferoid/millettioid clade</taxon>
        <taxon>Phaseoleae</taxon>
        <taxon>Cajanus</taxon>
    </lineage>
</organism>
<sequence length="99" mass="10795">MGYNVKRVLIDQGSSADILFWETFEGMKIPNDRLIPYAGTLVGFAGDQVIARGYADLETTFDQGAHMKTVVVQYLVVDANQTCLLGLGCRMGVGVEVHV</sequence>
<protein>
    <recommendedName>
        <fullName evidence="3">Gag-pol polyprotein</fullName>
    </recommendedName>
</protein>
<keyword evidence="2" id="KW-1185">Reference proteome</keyword>
<evidence type="ECO:0000313" key="2">
    <source>
        <dbReference type="Proteomes" id="UP000075243"/>
    </source>
</evidence>
<dbReference type="EMBL" id="CM003608">
    <property type="protein sequence ID" value="KYP65627.1"/>
    <property type="molecule type" value="Genomic_DNA"/>
</dbReference>